<reference evidence="1" key="2">
    <citation type="journal article" date="2023" name="IMA Fungus">
        <title>Comparative genomic study of the Penicillium genus elucidates a diverse pangenome and 15 lateral gene transfer events.</title>
        <authorList>
            <person name="Petersen C."/>
            <person name="Sorensen T."/>
            <person name="Nielsen M.R."/>
            <person name="Sondergaard T.E."/>
            <person name="Sorensen J.L."/>
            <person name="Fitzpatrick D.A."/>
            <person name="Frisvad J.C."/>
            <person name="Nielsen K.L."/>
        </authorList>
    </citation>
    <scope>NUCLEOTIDE SEQUENCE</scope>
    <source>
        <strain evidence="1">IBT 16849</strain>
    </source>
</reference>
<accession>A0A9W9J2Y0</accession>
<evidence type="ECO:0000313" key="1">
    <source>
        <dbReference type="EMBL" id="KAJ5188837.1"/>
    </source>
</evidence>
<keyword evidence="2" id="KW-1185">Reference proteome</keyword>
<dbReference type="AlphaFoldDB" id="A0A9W9J2Y0"/>
<proteinExistence type="predicted"/>
<dbReference type="Proteomes" id="UP001150879">
    <property type="component" value="Unassembled WGS sequence"/>
</dbReference>
<dbReference type="EMBL" id="JAPQKP010000005">
    <property type="protein sequence ID" value="KAJ5188837.1"/>
    <property type="molecule type" value="Genomic_DNA"/>
</dbReference>
<evidence type="ECO:0000313" key="2">
    <source>
        <dbReference type="Proteomes" id="UP001150879"/>
    </source>
</evidence>
<reference evidence="1" key="1">
    <citation type="submission" date="2022-11" db="EMBL/GenBank/DDBJ databases">
        <authorList>
            <person name="Petersen C."/>
        </authorList>
    </citation>
    <scope>NUCLEOTIDE SEQUENCE</scope>
    <source>
        <strain evidence="1">IBT 16849</strain>
    </source>
</reference>
<comment type="caution">
    <text evidence="1">The sequence shown here is derived from an EMBL/GenBank/DDBJ whole genome shotgun (WGS) entry which is preliminary data.</text>
</comment>
<organism evidence="1 2">
    <name type="scientific">Penicillium cf. griseofulvum</name>
    <dbReference type="NCBI Taxonomy" id="2972120"/>
    <lineage>
        <taxon>Eukaryota</taxon>
        <taxon>Fungi</taxon>
        <taxon>Dikarya</taxon>
        <taxon>Ascomycota</taxon>
        <taxon>Pezizomycotina</taxon>
        <taxon>Eurotiomycetes</taxon>
        <taxon>Eurotiomycetidae</taxon>
        <taxon>Eurotiales</taxon>
        <taxon>Aspergillaceae</taxon>
        <taxon>Penicillium</taxon>
    </lineage>
</organism>
<protein>
    <submittedName>
        <fullName evidence="1">Uncharacterized protein</fullName>
    </submittedName>
</protein>
<gene>
    <name evidence="1" type="ORF">N7472_007851</name>
</gene>
<name>A0A9W9J2Y0_9EURO</name>
<sequence>MVDMAVLSASPTSSSIALPRRGFSTEVTKRLAKDLPAPSDVLLAPSGIFHNIGNTTDGQVGPSSLSYKR</sequence>